<evidence type="ECO:0000313" key="2">
    <source>
        <dbReference type="EMBL" id="KJE19745.1"/>
    </source>
</evidence>
<organism evidence="2 3">
    <name type="scientific">Frankia torreyi</name>
    <dbReference type="NCBI Taxonomy" id="1856"/>
    <lineage>
        <taxon>Bacteria</taxon>
        <taxon>Bacillati</taxon>
        <taxon>Actinomycetota</taxon>
        <taxon>Actinomycetes</taxon>
        <taxon>Frankiales</taxon>
        <taxon>Frankiaceae</taxon>
        <taxon>Frankia</taxon>
    </lineage>
</organism>
<dbReference type="PATRIC" id="fig|1502723.3.peg.6802"/>
<dbReference type="AlphaFoldDB" id="A0A0D8B6M8"/>
<sequence>MHGPGAAGAYARRRAHARWGRACTVVAHRFAHRRARGCTPRCTPGERLPGWLPRRARRASGSKTCIFNPRSHSRIQKRSIQKRSWDRSPLARPGSFADRCDHGRRGIVNGVDLCARSPIMSGRPAHNPAGCGAGSVPPACFSGECRRVWAAAGGVYSPRAGADVLSDPPPDRAGGAFGAPFGGAFGGGSARRHAARGGRVGGATCVGLGVSSAQRMRYDIHDHPVARYASVTQMRPWTGGWHG</sequence>
<feature type="region of interest" description="Disordered" evidence="1">
    <location>
        <begin position="72"/>
        <end position="92"/>
    </location>
</feature>
<protein>
    <submittedName>
        <fullName evidence="2">Uncharacterized protein</fullName>
    </submittedName>
</protein>
<feature type="compositionally biased region" description="Basic residues" evidence="1">
    <location>
        <begin position="72"/>
        <end position="81"/>
    </location>
</feature>
<comment type="caution">
    <text evidence="2">The sequence shown here is derived from an EMBL/GenBank/DDBJ whole genome shotgun (WGS) entry which is preliminary data.</text>
</comment>
<dbReference type="EMBL" id="JYFN01000087">
    <property type="protein sequence ID" value="KJE19745.1"/>
    <property type="molecule type" value="Genomic_DNA"/>
</dbReference>
<reference evidence="3" key="1">
    <citation type="submission" date="2015-02" db="EMBL/GenBank/DDBJ databases">
        <title>Draft Genome of Frankia sp. CpI1-S.</title>
        <authorList>
            <person name="Oshone R.T."/>
            <person name="Ngom M."/>
            <person name="Ghodhbane-Gtari F."/>
            <person name="Gtari M."/>
            <person name="Morris K."/>
            <person name="Thomas K."/>
            <person name="Sen A."/>
            <person name="Tisa L.S."/>
        </authorList>
    </citation>
    <scope>NUCLEOTIDE SEQUENCE [LARGE SCALE GENOMIC DNA]</scope>
    <source>
        <strain evidence="3">CpI1-S</strain>
    </source>
</reference>
<proteinExistence type="predicted"/>
<evidence type="ECO:0000256" key="1">
    <source>
        <dbReference type="SAM" id="MobiDB-lite"/>
    </source>
</evidence>
<evidence type="ECO:0000313" key="3">
    <source>
        <dbReference type="Proteomes" id="UP000032545"/>
    </source>
</evidence>
<gene>
    <name evidence="2" type="ORF">FF36_06000</name>
</gene>
<reference evidence="2 3" key="2">
    <citation type="journal article" date="2016" name="Genome Announc.">
        <title>Permanent Draft Genome Sequences for Two Variants of Frankia sp. Strain CpI1, the First Frankia Strain Isolated from Root Nodules of Comptonia peregrina.</title>
        <authorList>
            <person name="Oshone R."/>
            <person name="Hurst S.G.IV."/>
            <person name="Abebe-Akele F."/>
            <person name="Simpson S."/>
            <person name="Morris K."/>
            <person name="Thomas W.K."/>
            <person name="Tisa L.S."/>
        </authorList>
    </citation>
    <scope>NUCLEOTIDE SEQUENCE [LARGE SCALE GENOMIC DNA]</scope>
    <source>
        <strain evidence="3">CpI1-S</strain>
    </source>
</reference>
<name>A0A0D8B6M8_9ACTN</name>
<dbReference type="Proteomes" id="UP000032545">
    <property type="component" value="Unassembled WGS sequence"/>
</dbReference>
<accession>A0A0D8B6M8</accession>
<keyword evidence="3" id="KW-1185">Reference proteome</keyword>